<feature type="region of interest" description="Disordered" evidence="1">
    <location>
        <begin position="1"/>
        <end position="58"/>
    </location>
</feature>
<sequence length="124" mass="14019">MTLLQFQNEENKEGKGDSDEISLDDDEPFFTSFLESSSGKRKKSKNVGNSPSTKSKTSIYEEKVDALLDAISTKSTQTFPQNNPSPTITDCMAVVIKFPGFDEGWKVMTLIHSMIMKCVWWKRI</sequence>
<feature type="compositionally biased region" description="Polar residues" evidence="1">
    <location>
        <begin position="46"/>
        <end position="58"/>
    </location>
</feature>
<protein>
    <submittedName>
        <fullName evidence="2">Uncharacterized protein</fullName>
    </submittedName>
</protein>
<comment type="caution">
    <text evidence="2">The sequence shown here is derived from an EMBL/GenBank/DDBJ whole genome shotgun (WGS) entry which is preliminary data.</text>
</comment>
<evidence type="ECO:0000256" key="1">
    <source>
        <dbReference type="SAM" id="MobiDB-lite"/>
    </source>
</evidence>
<reference evidence="2 3" key="1">
    <citation type="submission" date="2022-01" db="EMBL/GenBank/DDBJ databases">
        <authorList>
            <person name="Xiong W."/>
            <person name="Schranz E."/>
        </authorList>
    </citation>
    <scope>NUCLEOTIDE SEQUENCE [LARGE SCALE GENOMIC DNA]</scope>
</reference>
<name>A0AAU9PLZ2_9ASTR</name>
<feature type="compositionally biased region" description="Acidic residues" evidence="1">
    <location>
        <begin position="19"/>
        <end position="28"/>
    </location>
</feature>
<proteinExistence type="predicted"/>
<feature type="compositionally biased region" description="Basic and acidic residues" evidence="1">
    <location>
        <begin position="9"/>
        <end position="18"/>
    </location>
</feature>
<evidence type="ECO:0000313" key="2">
    <source>
        <dbReference type="EMBL" id="CAH1451229.1"/>
    </source>
</evidence>
<dbReference type="AlphaFoldDB" id="A0AAU9PLZ2"/>
<evidence type="ECO:0000313" key="3">
    <source>
        <dbReference type="Proteomes" id="UP001157418"/>
    </source>
</evidence>
<dbReference type="EMBL" id="CAKMRJ010005734">
    <property type="protein sequence ID" value="CAH1451229.1"/>
    <property type="molecule type" value="Genomic_DNA"/>
</dbReference>
<organism evidence="2 3">
    <name type="scientific">Lactuca virosa</name>
    <dbReference type="NCBI Taxonomy" id="75947"/>
    <lineage>
        <taxon>Eukaryota</taxon>
        <taxon>Viridiplantae</taxon>
        <taxon>Streptophyta</taxon>
        <taxon>Embryophyta</taxon>
        <taxon>Tracheophyta</taxon>
        <taxon>Spermatophyta</taxon>
        <taxon>Magnoliopsida</taxon>
        <taxon>eudicotyledons</taxon>
        <taxon>Gunneridae</taxon>
        <taxon>Pentapetalae</taxon>
        <taxon>asterids</taxon>
        <taxon>campanulids</taxon>
        <taxon>Asterales</taxon>
        <taxon>Asteraceae</taxon>
        <taxon>Cichorioideae</taxon>
        <taxon>Cichorieae</taxon>
        <taxon>Lactucinae</taxon>
        <taxon>Lactuca</taxon>
    </lineage>
</organism>
<keyword evidence="3" id="KW-1185">Reference proteome</keyword>
<dbReference type="Proteomes" id="UP001157418">
    <property type="component" value="Unassembled WGS sequence"/>
</dbReference>
<gene>
    <name evidence="2" type="ORF">LVIROSA_LOCUS36596</name>
</gene>
<accession>A0AAU9PLZ2</accession>